<feature type="coiled-coil region" evidence="1">
    <location>
        <begin position="858"/>
        <end position="888"/>
    </location>
</feature>
<reference evidence="3 4" key="1">
    <citation type="submission" date="2017-03" db="EMBL/GenBank/DDBJ databases">
        <authorList>
            <person name="Afonso C.L."/>
            <person name="Miller P.J."/>
            <person name="Scott M.A."/>
            <person name="Spackman E."/>
            <person name="Goraichik I."/>
            <person name="Dimitrov K.M."/>
            <person name="Suarez D.L."/>
            <person name="Swayne D.E."/>
        </authorList>
    </citation>
    <scope>NUCLEOTIDE SEQUENCE [LARGE SCALE GENOMIC DNA]</scope>
    <source>
        <strain evidence="3">PRJEB14757</strain>
    </source>
</reference>
<feature type="domain" description="Pyruvate phosphate dikinase AMP/ATP-binding" evidence="2">
    <location>
        <begin position="438"/>
        <end position="817"/>
    </location>
</feature>
<dbReference type="Gene3D" id="3.30.1490.20">
    <property type="entry name" value="ATP-grasp fold, A domain"/>
    <property type="match status" value="1"/>
</dbReference>
<dbReference type="EMBL" id="FWEV01000283">
    <property type="protein sequence ID" value="SLM31661.1"/>
    <property type="molecule type" value="Genomic_DNA"/>
</dbReference>
<dbReference type="STRING" id="1246637.MTBBW1_410016"/>
<dbReference type="Proteomes" id="UP000191931">
    <property type="component" value="Unassembled WGS sequence"/>
</dbReference>
<dbReference type="SUPFAM" id="SSF56059">
    <property type="entry name" value="Glutathione synthetase ATP-binding domain-like"/>
    <property type="match status" value="1"/>
</dbReference>
<name>A0A1W1HGM6_9BACT</name>
<dbReference type="InterPro" id="IPR013815">
    <property type="entry name" value="ATP_grasp_subdomain_1"/>
</dbReference>
<evidence type="ECO:0000313" key="3">
    <source>
        <dbReference type="EMBL" id="SLM31661.1"/>
    </source>
</evidence>
<dbReference type="InterPro" id="IPR002192">
    <property type="entry name" value="PPDK_AMP/ATP-bd"/>
</dbReference>
<evidence type="ECO:0000259" key="2">
    <source>
        <dbReference type="Pfam" id="PF01326"/>
    </source>
</evidence>
<evidence type="ECO:0000313" key="4">
    <source>
        <dbReference type="Proteomes" id="UP000191931"/>
    </source>
</evidence>
<organism evidence="3 4">
    <name type="scientific">Desulfamplus magnetovallimortis</name>
    <dbReference type="NCBI Taxonomy" id="1246637"/>
    <lineage>
        <taxon>Bacteria</taxon>
        <taxon>Pseudomonadati</taxon>
        <taxon>Thermodesulfobacteriota</taxon>
        <taxon>Desulfobacteria</taxon>
        <taxon>Desulfobacterales</taxon>
        <taxon>Desulfobacteraceae</taxon>
        <taxon>Desulfamplus</taxon>
    </lineage>
</organism>
<dbReference type="Pfam" id="PF01326">
    <property type="entry name" value="PPDK_N"/>
    <property type="match status" value="1"/>
</dbReference>
<dbReference type="Gene3D" id="3.40.50.2300">
    <property type="match status" value="1"/>
</dbReference>
<proteinExistence type="predicted"/>
<accession>A0A1W1HGM6</accession>
<dbReference type="GO" id="GO:0005524">
    <property type="term" value="F:ATP binding"/>
    <property type="evidence" value="ECO:0007669"/>
    <property type="project" value="InterPro"/>
</dbReference>
<evidence type="ECO:0000256" key="1">
    <source>
        <dbReference type="SAM" id="Coils"/>
    </source>
</evidence>
<keyword evidence="1" id="KW-0175">Coiled coil</keyword>
<dbReference type="GO" id="GO:0016301">
    <property type="term" value="F:kinase activity"/>
    <property type="evidence" value="ECO:0007669"/>
    <property type="project" value="InterPro"/>
</dbReference>
<dbReference type="RefSeq" id="WP_245809278.1">
    <property type="nucleotide sequence ID" value="NZ_LT828541.1"/>
</dbReference>
<gene>
    <name evidence="3" type="ORF">MTBBW1_410016</name>
</gene>
<protein>
    <submittedName>
        <fullName evidence="3">PpsA1</fullName>
    </submittedName>
</protein>
<sequence>MKDSEDKTMEQTDKELLYFKSFHELMTLRVDEILLVSSPYDAFIMQEDGRLSERIIHEYRGLNLSRPPRLTWVSSGKEAFAELENRIYDIVIVMPHISDIESYELCEKIKTFYKELPVYYFAYDAGKLMENDKCYDRSIIDRTFIWSGNTDLLMALVKNREDFMNVDHDTELANVRVVIFVEDSPLYISSLLPYIYKEIVMQTQAVMDDSLNEKDRILRMRARPKILLAENYEDAWRLYQKYSRYLLCVISDVRYPKDGREDAHAGLKLLRRIKSQIPDLPLLMLSSETENREQAENIPAFFLDKNSPALHADIRYFLVQYLGFGDFMFRLKDGSVVARASNLRSMSTILHSVPDESITYHAARNDFSRWFMARFEMRLAAKLRSLTINDFKETREAKDYLIRLIRNKLKIRQKGLISDFVKEEFDAENDFVKIGRGSLGGKARGLAFISNLFREHSGFQEKFSNVNITLPKIVVITTEGFDDFERLNNTREFLKNIRSDEAIKEHFKGSRFPEWLSRDLKVFLNYVKYPLAVRSSAILEDAHYRPSAGAYSTYMLANNHPDIEVRLKQLLSAIKLVYASIYQETPRLLAKNSVYRPEEDKMAVIIQQLSGTVNGNYFYPAISGVAQSYNFYPVSYMKPDEGVAHIALGLGKIVVDGGVALRFSPRYPEFLPQFSSVDNILKNAQRYFYALELKKSDLEYIEETDFELEKLDVDDVIDHKPVKKLLSTYFAEDNRVRDFFSKKGYPVLTFASVLKFKEFPLGEILSELLEIGKTGMGCPVEIEFAVNLLDDEKPEFSLLQIRPMMVAQHSMNVDIKPDDLENSYCYSDKAMGSSQISVISHIIYVKPEAFDTSKTIEIAEEIDKLNSMFEKEQKLQQEEQKRETCRRNFRNIPDMKYLLIGPGRWGTTDRWLGIPVKWSHITRVGTIIETVSEKLNADPSQGSHFFHNITSLGINYLGVPAKDKNFIDWNWLDSLPAHTETRYLRYLKLDRPSILKIDGRRSTAVLVKQEKKPARMKLNEQTAIKNARTWDCRLKQWRENWS</sequence>
<dbReference type="AlphaFoldDB" id="A0A1W1HGM6"/>
<keyword evidence="4" id="KW-1185">Reference proteome</keyword>